<dbReference type="Ensembl" id="ENSOANT00000013724.2">
    <property type="protein sequence ID" value="ENSOANP00000013721.1"/>
    <property type="gene ID" value="ENSOANG00000008610.3"/>
</dbReference>
<evidence type="ECO:0000256" key="10">
    <source>
        <dbReference type="ARBA" id="ARBA00023180"/>
    </source>
</evidence>
<dbReference type="GO" id="GO:0005783">
    <property type="term" value="C:endoplasmic reticulum"/>
    <property type="evidence" value="ECO:0007669"/>
    <property type="project" value="UniProtKB-SubCell"/>
</dbReference>
<dbReference type="FunCoup" id="F6XIX4">
    <property type="interactions" value="271"/>
</dbReference>
<dbReference type="FunFam" id="2.10.60.10:FF:000003">
    <property type="entry name" value="lymphocyte antigen 6E isoform X1"/>
    <property type="match status" value="1"/>
</dbReference>
<comment type="subunit">
    <text evidence="14">Interacts with nAChRs containing alpha-4:beta-2 (CHRNA4:CHRNB2) and alpha-7 (CHRNA7) subunits. Interacts with CHRNA4 probably in the endoplasmic reticulum prior to nAChR pentameric assembly. Interacts with KCNA2/Potassium voltage-gated channel subfamily A member 2.</text>
</comment>
<dbReference type="AlphaFoldDB" id="F6XIX4"/>
<sequence>MRLLLTIFLGAAAGLQLAHALQCHVCSHPNNCMQPMRCPALVTHCMTTRTYQTPTRILVSKSCVPKCYPTVEDIYTKYATHVTCCQYDLCNGATPAQSSPVTLGLGVFASLLCTLLWAGQ</sequence>
<comment type="subcellular location">
    <subcellularLocation>
        <location evidence="3">Cell membrane</location>
        <topology evidence="3">Lipid-anchor</topology>
        <topology evidence="3">GPI-anchor</topology>
    </subcellularLocation>
    <subcellularLocation>
        <location evidence="2">Cell projection</location>
        <location evidence="2">Dendrite</location>
    </subcellularLocation>
    <subcellularLocation>
        <location evidence="1">Endoplasmic reticulum</location>
    </subcellularLocation>
</comment>
<dbReference type="Pfam" id="PF00087">
    <property type="entry name" value="Toxin_TOLIP"/>
    <property type="match status" value="1"/>
</dbReference>
<evidence type="ECO:0000256" key="9">
    <source>
        <dbReference type="ARBA" id="ARBA00023157"/>
    </source>
</evidence>
<dbReference type="GO" id="GO:0098552">
    <property type="term" value="C:side of membrane"/>
    <property type="evidence" value="ECO:0007669"/>
    <property type="project" value="UniProtKB-KW"/>
</dbReference>
<evidence type="ECO:0000256" key="13">
    <source>
        <dbReference type="ARBA" id="ARBA00039344"/>
    </source>
</evidence>
<evidence type="ECO:0000259" key="16">
    <source>
        <dbReference type="SMART" id="SM00134"/>
    </source>
</evidence>
<evidence type="ECO:0000256" key="8">
    <source>
        <dbReference type="ARBA" id="ARBA00023136"/>
    </source>
</evidence>
<dbReference type="Gene3D" id="2.10.60.10">
    <property type="entry name" value="CD59"/>
    <property type="match status" value="1"/>
</dbReference>
<keyword evidence="4" id="KW-1003">Cell membrane</keyword>
<gene>
    <name evidence="17" type="primary">LYNX1</name>
</gene>
<dbReference type="SUPFAM" id="SSF57302">
    <property type="entry name" value="Snake toxin-like"/>
    <property type="match status" value="1"/>
</dbReference>
<protein>
    <recommendedName>
        <fullName evidence="13">Ly-6/neurotoxin-like protein 1</fullName>
    </recommendedName>
</protein>
<keyword evidence="12" id="KW-0449">Lipoprotein</keyword>
<evidence type="ECO:0000256" key="5">
    <source>
        <dbReference type="ARBA" id="ARBA00022622"/>
    </source>
</evidence>
<keyword evidence="6 15" id="KW-0732">Signal</keyword>
<accession>F6XIX4</accession>
<feature type="chain" id="PRO_5003346063" description="Ly-6/neurotoxin-like protein 1" evidence="15">
    <location>
        <begin position="21"/>
        <end position="120"/>
    </location>
</feature>
<keyword evidence="11" id="KW-0966">Cell projection</keyword>
<keyword evidence="10" id="KW-0325">Glycoprotein</keyword>
<dbReference type="InterPro" id="IPR051110">
    <property type="entry name" value="Ly-6/neurotoxin-like_GPI-ap"/>
</dbReference>
<evidence type="ECO:0000313" key="17">
    <source>
        <dbReference type="Ensembl" id="ENSOANP00000013721.1"/>
    </source>
</evidence>
<dbReference type="GO" id="GO:0095500">
    <property type="term" value="P:acetylcholine receptor signaling pathway"/>
    <property type="evidence" value="ECO:0000318"/>
    <property type="project" value="GO_Central"/>
</dbReference>
<dbReference type="Proteomes" id="UP000002279">
    <property type="component" value="Chromosome 4"/>
</dbReference>
<dbReference type="GeneTree" id="ENSGT00730000111571"/>
<dbReference type="HOGENOM" id="CLU_161471_0_1_1"/>
<keyword evidence="7" id="KW-0256">Endoplasmic reticulum</keyword>
<dbReference type="GO" id="GO:0033130">
    <property type="term" value="F:acetylcholine receptor binding"/>
    <property type="evidence" value="ECO:0000318"/>
    <property type="project" value="GO_Central"/>
</dbReference>
<feature type="signal peptide" evidence="15">
    <location>
        <begin position="1"/>
        <end position="20"/>
    </location>
</feature>
<dbReference type="SMART" id="SM00134">
    <property type="entry name" value="LU"/>
    <property type="match status" value="1"/>
</dbReference>
<dbReference type="InParanoid" id="F6XIX4"/>
<keyword evidence="18" id="KW-1185">Reference proteome</keyword>
<reference evidence="17 18" key="1">
    <citation type="journal article" date="2008" name="Nature">
        <title>Genome analysis of the platypus reveals unique signatures of evolution.</title>
        <authorList>
            <person name="Warren W.C."/>
            <person name="Hillier L.W."/>
            <person name="Marshall Graves J.A."/>
            <person name="Birney E."/>
            <person name="Ponting C.P."/>
            <person name="Grutzner F."/>
            <person name="Belov K."/>
            <person name="Miller W."/>
            <person name="Clarke L."/>
            <person name="Chinwalla A.T."/>
            <person name="Yang S.P."/>
            <person name="Heger A."/>
            <person name="Locke D.P."/>
            <person name="Miethke P."/>
            <person name="Waters P.D."/>
            <person name="Veyrunes F."/>
            <person name="Fulton L."/>
            <person name="Fulton B."/>
            <person name="Graves T."/>
            <person name="Wallis J."/>
            <person name="Puente X.S."/>
            <person name="Lopez-Otin C."/>
            <person name="Ordonez G.R."/>
            <person name="Eichler E.E."/>
            <person name="Chen L."/>
            <person name="Cheng Z."/>
            <person name="Deakin J.E."/>
            <person name="Alsop A."/>
            <person name="Thompson K."/>
            <person name="Kirby P."/>
            <person name="Papenfuss A.T."/>
            <person name="Wakefield M.J."/>
            <person name="Olender T."/>
            <person name="Lancet D."/>
            <person name="Huttley G.A."/>
            <person name="Smit A.F."/>
            <person name="Pask A."/>
            <person name="Temple-Smith P."/>
            <person name="Batzer M.A."/>
            <person name="Walker J.A."/>
            <person name="Konkel M.K."/>
            <person name="Harris R.S."/>
            <person name="Whittington C.M."/>
            <person name="Wong E.S."/>
            <person name="Gemmell N.J."/>
            <person name="Buschiazzo E."/>
            <person name="Vargas Jentzsch I.M."/>
            <person name="Merkel A."/>
            <person name="Schmitz J."/>
            <person name="Zemann A."/>
            <person name="Churakov G."/>
            <person name="Kriegs J.O."/>
            <person name="Brosius J."/>
            <person name="Murchison E.P."/>
            <person name="Sachidanandam R."/>
            <person name="Smith C."/>
            <person name="Hannon G.J."/>
            <person name="Tsend-Ayush E."/>
            <person name="McMillan D."/>
            <person name="Attenborough R."/>
            <person name="Rens W."/>
            <person name="Ferguson-Smith M."/>
            <person name="Lefevre C.M."/>
            <person name="Sharp J.A."/>
            <person name="Nicholas K.R."/>
            <person name="Ray D.A."/>
            <person name="Kube M."/>
            <person name="Reinhardt R."/>
            <person name="Pringle T.H."/>
            <person name="Taylor J."/>
            <person name="Jones R.C."/>
            <person name="Nixon B."/>
            <person name="Dacheux J.L."/>
            <person name="Niwa H."/>
            <person name="Sekita Y."/>
            <person name="Huang X."/>
            <person name="Stark A."/>
            <person name="Kheradpour P."/>
            <person name="Kellis M."/>
            <person name="Flicek P."/>
            <person name="Chen Y."/>
            <person name="Webber C."/>
            <person name="Hardison R."/>
            <person name="Nelson J."/>
            <person name="Hallsworth-Pepin K."/>
            <person name="Delehaunty K."/>
            <person name="Markovic C."/>
            <person name="Minx P."/>
            <person name="Feng Y."/>
            <person name="Kremitzki C."/>
            <person name="Mitreva M."/>
            <person name="Glasscock J."/>
            <person name="Wylie T."/>
            <person name="Wohldmann P."/>
            <person name="Thiru P."/>
            <person name="Nhan M.N."/>
            <person name="Pohl C.S."/>
            <person name="Smith S.M."/>
            <person name="Hou S."/>
            <person name="Nefedov M."/>
            <person name="de Jong P.J."/>
            <person name="Renfree M.B."/>
            <person name="Mardis E.R."/>
            <person name="Wilson R.K."/>
        </authorList>
    </citation>
    <scope>NUCLEOTIDE SEQUENCE [LARGE SCALE GENOMIC DNA]</scope>
    <source>
        <strain evidence="17 18">Glennie</strain>
    </source>
</reference>
<dbReference type="PANTHER" id="PTHR16983">
    <property type="entry name" value="UPAR/LY6 DOMAIN-CONTAINING PROTEIN"/>
    <property type="match status" value="1"/>
</dbReference>
<evidence type="ECO:0000256" key="15">
    <source>
        <dbReference type="SAM" id="SignalP"/>
    </source>
</evidence>
<dbReference type="PANTHER" id="PTHR16983:SF27">
    <property type="entry name" value="LY-6_NEUROTOXIN-LIKE PROTEIN 1"/>
    <property type="match status" value="1"/>
</dbReference>
<dbReference type="GO" id="GO:0005886">
    <property type="term" value="C:plasma membrane"/>
    <property type="evidence" value="ECO:0000318"/>
    <property type="project" value="GO_Central"/>
</dbReference>
<evidence type="ECO:0000256" key="1">
    <source>
        <dbReference type="ARBA" id="ARBA00004240"/>
    </source>
</evidence>
<reference evidence="17" key="2">
    <citation type="submission" date="2025-08" db="UniProtKB">
        <authorList>
            <consortium name="Ensembl"/>
        </authorList>
    </citation>
    <scope>IDENTIFICATION</scope>
    <source>
        <strain evidence="17">Glennie</strain>
    </source>
</reference>
<dbReference type="GO" id="GO:0030550">
    <property type="term" value="F:acetylcholine receptor inhibitor activity"/>
    <property type="evidence" value="ECO:0000318"/>
    <property type="project" value="GO_Central"/>
</dbReference>
<dbReference type="Bgee" id="ENSOANG00000008610">
    <property type="expression patterns" value="Expressed in cerebellum and 7 other cell types or tissues"/>
</dbReference>
<dbReference type="InterPro" id="IPR045860">
    <property type="entry name" value="Snake_toxin-like_sf"/>
</dbReference>
<name>F6XIX4_ORNAN</name>
<evidence type="ECO:0000313" key="18">
    <source>
        <dbReference type="Proteomes" id="UP000002279"/>
    </source>
</evidence>
<dbReference type="OMA" id="YTPYRMK"/>
<proteinExistence type="predicted"/>
<dbReference type="GO" id="GO:0030425">
    <property type="term" value="C:dendrite"/>
    <property type="evidence" value="ECO:0007669"/>
    <property type="project" value="UniProtKB-SubCell"/>
</dbReference>
<dbReference type="InterPro" id="IPR035076">
    <property type="entry name" value="Toxin/TOLIP"/>
</dbReference>
<evidence type="ECO:0000256" key="3">
    <source>
        <dbReference type="ARBA" id="ARBA00004609"/>
    </source>
</evidence>
<evidence type="ECO:0000256" key="11">
    <source>
        <dbReference type="ARBA" id="ARBA00023273"/>
    </source>
</evidence>
<evidence type="ECO:0000256" key="2">
    <source>
        <dbReference type="ARBA" id="ARBA00004279"/>
    </source>
</evidence>
<evidence type="ECO:0000256" key="12">
    <source>
        <dbReference type="ARBA" id="ARBA00023288"/>
    </source>
</evidence>
<dbReference type="InterPro" id="IPR016054">
    <property type="entry name" value="LY6_UPA_recep-like"/>
</dbReference>
<evidence type="ECO:0000256" key="6">
    <source>
        <dbReference type="ARBA" id="ARBA00022729"/>
    </source>
</evidence>
<organism evidence="17 18">
    <name type="scientific">Ornithorhynchus anatinus</name>
    <name type="common">Duckbill platypus</name>
    <dbReference type="NCBI Taxonomy" id="9258"/>
    <lineage>
        <taxon>Eukaryota</taxon>
        <taxon>Metazoa</taxon>
        <taxon>Chordata</taxon>
        <taxon>Craniata</taxon>
        <taxon>Vertebrata</taxon>
        <taxon>Euteleostomi</taxon>
        <taxon>Mammalia</taxon>
        <taxon>Monotremata</taxon>
        <taxon>Ornithorhynchidae</taxon>
        <taxon>Ornithorhynchus</taxon>
    </lineage>
</organism>
<reference evidence="17" key="3">
    <citation type="submission" date="2025-09" db="UniProtKB">
        <authorList>
            <consortium name="Ensembl"/>
        </authorList>
    </citation>
    <scope>IDENTIFICATION</scope>
    <source>
        <strain evidence="17">Glennie</strain>
    </source>
</reference>
<evidence type="ECO:0000256" key="7">
    <source>
        <dbReference type="ARBA" id="ARBA00022824"/>
    </source>
</evidence>
<keyword evidence="9" id="KW-1015">Disulfide bond</keyword>
<keyword evidence="8" id="KW-0472">Membrane</keyword>
<dbReference type="GO" id="GO:0045202">
    <property type="term" value="C:synapse"/>
    <property type="evidence" value="ECO:0007669"/>
    <property type="project" value="GOC"/>
</dbReference>
<evidence type="ECO:0000256" key="14">
    <source>
        <dbReference type="ARBA" id="ARBA00046832"/>
    </source>
</evidence>
<keyword evidence="5" id="KW-0336">GPI-anchor</keyword>
<dbReference type="STRING" id="9258.ENSOANP00000013721"/>
<feature type="domain" description="UPAR/Ly6" evidence="16">
    <location>
        <begin position="21"/>
        <end position="98"/>
    </location>
</feature>
<evidence type="ECO:0000256" key="4">
    <source>
        <dbReference type="ARBA" id="ARBA00022475"/>
    </source>
</evidence>
<dbReference type="eggNOG" id="ENOG502SD2S">
    <property type="taxonomic scope" value="Eukaryota"/>
</dbReference>